<dbReference type="GO" id="GO:0005829">
    <property type="term" value="C:cytosol"/>
    <property type="evidence" value="ECO:0007669"/>
    <property type="project" value="TreeGrafter"/>
</dbReference>
<feature type="compositionally biased region" description="Pro residues" evidence="1">
    <location>
        <begin position="140"/>
        <end position="149"/>
    </location>
</feature>
<gene>
    <name evidence="2" type="ORF">Pcinc_041602</name>
</gene>
<name>A0AAE1EJM4_PETCI</name>
<feature type="non-terminal residue" evidence="2">
    <location>
        <position position="1"/>
    </location>
</feature>
<dbReference type="Proteomes" id="UP001286313">
    <property type="component" value="Unassembled WGS sequence"/>
</dbReference>
<keyword evidence="3" id="KW-1185">Reference proteome</keyword>
<proteinExistence type="predicted"/>
<dbReference type="EMBL" id="JAWQEG010007740">
    <property type="protein sequence ID" value="KAK3851771.1"/>
    <property type="molecule type" value="Genomic_DNA"/>
</dbReference>
<evidence type="ECO:0000313" key="2">
    <source>
        <dbReference type="EMBL" id="KAK3851771.1"/>
    </source>
</evidence>
<evidence type="ECO:0000256" key="1">
    <source>
        <dbReference type="SAM" id="MobiDB-lite"/>
    </source>
</evidence>
<dbReference type="PANTHER" id="PTHR13743">
    <property type="entry name" value="BEIGE/BEACH-RELATED"/>
    <property type="match status" value="1"/>
</dbReference>
<dbReference type="GO" id="GO:0019901">
    <property type="term" value="F:protein kinase binding"/>
    <property type="evidence" value="ECO:0007669"/>
    <property type="project" value="TreeGrafter"/>
</dbReference>
<evidence type="ECO:0000313" key="3">
    <source>
        <dbReference type="Proteomes" id="UP001286313"/>
    </source>
</evidence>
<sequence length="194" mass="21702">LLIEVLGVLTSYSITVKELKSLFGSMKADRGRWPRHSAKLLGVLRQMPNRSGPDVFFSFPGKKGSALVLPPLARWPYEAGWTFTTWFRLDPINSVNIEREKPYLYWYWQVSCGAIVGGALDSHHHHHSHVSHHRCHSCPSPSPPPPPPLSVTCHQMRSIGAMLSRTVTTAVDTLPILLPSGIRDRQHLGSDIFP</sequence>
<feature type="region of interest" description="Disordered" evidence="1">
    <location>
        <begin position="131"/>
        <end position="150"/>
    </location>
</feature>
<dbReference type="GO" id="GO:0008104">
    <property type="term" value="P:intracellular protein localization"/>
    <property type="evidence" value="ECO:0007669"/>
    <property type="project" value="TreeGrafter"/>
</dbReference>
<dbReference type="PANTHER" id="PTHR13743:SF162">
    <property type="entry name" value="NEUROBEACHIN"/>
    <property type="match status" value="1"/>
</dbReference>
<protein>
    <submittedName>
        <fullName evidence="2">Uncharacterized protein</fullName>
    </submittedName>
</protein>
<accession>A0AAE1EJM4</accession>
<dbReference type="AlphaFoldDB" id="A0AAE1EJM4"/>
<reference evidence="2" key="1">
    <citation type="submission" date="2023-10" db="EMBL/GenBank/DDBJ databases">
        <title>Genome assemblies of two species of porcelain crab, Petrolisthes cinctipes and Petrolisthes manimaculis (Anomura: Porcellanidae).</title>
        <authorList>
            <person name="Angst P."/>
        </authorList>
    </citation>
    <scope>NUCLEOTIDE SEQUENCE</scope>
    <source>
        <strain evidence="2">PB745_01</strain>
        <tissue evidence="2">Gill</tissue>
    </source>
</reference>
<dbReference type="GO" id="GO:0016020">
    <property type="term" value="C:membrane"/>
    <property type="evidence" value="ECO:0007669"/>
    <property type="project" value="TreeGrafter"/>
</dbReference>
<comment type="caution">
    <text evidence="2">The sequence shown here is derived from an EMBL/GenBank/DDBJ whole genome shotgun (WGS) entry which is preliminary data.</text>
</comment>
<dbReference type="InterPro" id="IPR050865">
    <property type="entry name" value="BEACH_Domain"/>
</dbReference>
<organism evidence="2 3">
    <name type="scientific">Petrolisthes cinctipes</name>
    <name type="common">Flat porcelain crab</name>
    <dbReference type="NCBI Taxonomy" id="88211"/>
    <lineage>
        <taxon>Eukaryota</taxon>
        <taxon>Metazoa</taxon>
        <taxon>Ecdysozoa</taxon>
        <taxon>Arthropoda</taxon>
        <taxon>Crustacea</taxon>
        <taxon>Multicrustacea</taxon>
        <taxon>Malacostraca</taxon>
        <taxon>Eumalacostraca</taxon>
        <taxon>Eucarida</taxon>
        <taxon>Decapoda</taxon>
        <taxon>Pleocyemata</taxon>
        <taxon>Anomura</taxon>
        <taxon>Galatheoidea</taxon>
        <taxon>Porcellanidae</taxon>
        <taxon>Petrolisthes</taxon>
    </lineage>
</organism>